<comment type="caution">
    <text evidence="1">The sequence shown here is derived from an EMBL/GenBank/DDBJ whole genome shotgun (WGS) entry which is preliminary data.</text>
</comment>
<feature type="non-terminal residue" evidence="1">
    <location>
        <position position="53"/>
    </location>
</feature>
<evidence type="ECO:0000313" key="1">
    <source>
        <dbReference type="EMBL" id="KAF2471499.1"/>
    </source>
</evidence>
<evidence type="ECO:0000313" key="2">
    <source>
        <dbReference type="Proteomes" id="UP000799755"/>
    </source>
</evidence>
<feature type="non-terminal residue" evidence="1">
    <location>
        <position position="1"/>
    </location>
</feature>
<reference evidence="1" key="1">
    <citation type="journal article" date="2020" name="Stud. Mycol.">
        <title>101 Dothideomycetes genomes: a test case for predicting lifestyles and emergence of pathogens.</title>
        <authorList>
            <person name="Haridas S."/>
            <person name="Albert R."/>
            <person name="Binder M."/>
            <person name="Bloem J."/>
            <person name="Labutti K."/>
            <person name="Salamov A."/>
            <person name="Andreopoulos B."/>
            <person name="Baker S."/>
            <person name="Barry K."/>
            <person name="Bills G."/>
            <person name="Bluhm B."/>
            <person name="Cannon C."/>
            <person name="Castanera R."/>
            <person name="Culley D."/>
            <person name="Daum C."/>
            <person name="Ezra D."/>
            <person name="Gonzalez J."/>
            <person name="Henrissat B."/>
            <person name="Kuo A."/>
            <person name="Liang C."/>
            <person name="Lipzen A."/>
            <person name="Lutzoni F."/>
            <person name="Magnuson J."/>
            <person name="Mondo S."/>
            <person name="Nolan M."/>
            <person name="Ohm R."/>
            <person name="Pangilinan J."/>
            <person name="Park H.-J."/>
            <person name="Ramirez L."/>
            <person name="Alfaro M."/>
            <person name="Sun H."/>
            <person name="Tritt A."/>
            <person name="Yoshinaga Y."/>
            <person name="Zwiers L.-H."/>
            <person name="Turgeon B."/>
            <person name="Goodwin S."/>
            <person name="Spatafora J."/>
            <person name="Crous P."/>
            <person name="Grigoriev I."/>
        </authorList>
    </citation>
    <scope>NUCLEOTIDE SEQUENCE</scope>
    <source>
        <strain evidence="1">ATCC 200398</strain>
    </source>
</reference>
<keyword evidence="2" id="KW-1185">Reference proteome</keyword>
<accession>A0ACB6QWS5</accession>
<protein>
    <submittedName>
        <fullName evidence="1">Uncharacterized protein</fullName>
    </submittedName>
</protein>
<gene>
    <name evidence="1" type="ORF">BDR25DRAFT_201643</name>
</gene>
<sequence length="53" mass="6343">VQHINKERFFLAFKDIFLDIFTYNNYKKAFKAFRLVPINAQVVLNCLNMQLCT</sequence>
<organism evidence="1 2">
    <name type="scientific">Lindgomyces ingoldianus</name>
    <dbReference type="NCBI Taxonomy" id="673940"/>
    <lineage>
        <taxon>Eukaryota</taxon>
        <taxon>Fungi</taxon>
        <taxon>Dikarya</taxon>
        <taxon>Ascomycota</taxon>
        <taxon>Pezizomycotina</taxon>
        <taxon>Dothideomycetes</taxon>
        <taxon>Pleosporomycetidae</taxon>
        <taxon>Pleosporales</taxon>
        <taxon>Lindgomycetaceae</taxon>
        <taxon>Lindgomyces</taxon>
    </lineage>
</organism>
<dbReference type="Proteomes" id="UP000799755">
    <property type="component" value="Unassembled WGS sequence"/>
</dbReference>
<dbReference type="EMBL" id="MU003504">
    <property type="protein sequence ID" value="KAF2471499.1"/>
    <property type="molecule type" value="Genomic_DNA"/>
</dbReference>
<proteinExistence type="predicted"/>
<name>A0ACB6QWS5_9PLEO</name>